<evidence type="ECO:0000256" key="4">
    <source>
        <dbReference type="ARBA" id="ARBA00048462"/>
    </source>
</evidence>
<evidence type="ECO:0000256" key="3">
    <source>
        <dbReference type="ARBA" id="ARBA00023315"/>
    </source>
</evidence>
<proteinExistence type="predicted"/>
<dbReference type="Pfam" id="PF00698">
    <property type="entry name" value="Acyl_transf_1"/>
    <property type="match status" value="1"/>
</dbReference>
<evidence type="ECO:0000313" key="7">
    <source>
        <dbReference type="Proteomes" id="UP000316208"/>
    </source>
</evidence>
<comment type="caution">
    <text evidence="6">The sequence shown here is derived from an EMBL/GenBank/DDBJ whole genome shotgun (WGS) entry which is preliminary data.</text>
</comment>
<evidence type="ECO:0000259" key="5">
    <source>
        <dbReference type="SMART" id="SM00827"/>
    </source>
</evidence>
<dbReference type="InterPro" id="IPR014043">
    <property type="entry name" value="Acyl_transferase_dom"/>
</dbReference>
<dbReference type="SUPFAM" id="SSF55048">
    <property type="entry name" value="Probable ACP-binding domain of malonyl-CoA ACP transacylase"/>
    <property type="match status" value="1"/>
</dbReference>
<dbReference type="Proteomes" id="UP000316208">
    <property type="component" value="Unassembled WGS sequence"/>
</dbReference>
<accession>A0ABY3B129</accession>
<dbReference type="EC" id="2.3.1.39" evidence="1"/>
<dbReference type="InterPro" id="IPR001227">
    <property type="entry name" value="Ac_transferase_dom_sf"/>
</dbReference>
<feature type="domain" description="Malonyl-CoA:ACP transacylase (MAT)" evidence="5">
    <location>
        <begin position="58"/>
        <end position="296"/>
    </location>
</feature>
<dbReference type="Gene3D" id="3.30.70.250">
    <property type="entry name" value="Malonyl-CoA ACP transacylase, ACP-binding"/>
    <property type="match status" value="1"/>
</dbReference>
<dbReference type="PANTHER" id="PTHR42681">
    <property type="entry name" value="MALONYL-COA-ACYL CARRIER PROTEIN TRANSACYLASE, MITOCHONDRIAL"/>
    <property type="match status" value="1"/>
</dbReference>
<dbReference type="Gene3D" id="3.40.366.10">
    <property type="entry name" value="Malonyl-Coenzyme A Acyl Carrier Protein, domain 2"/>
    <property type="match status" value="1"/>
</dbReference>
<gene>
    <name evidence="6" type="ORF">C7Y44_02505</name>
</gene>
<keyword evidence="2" id="KW-0808">Transferase</keyword>
<dbReference type="InterPro" id="IPR016036">
    <property type="entry name" value="Malonyl_transacylase_ACP-bd"/>
</dbReference>
<name>A0ABY3B129_PAEPP</name>
<dbReference type="EMBL" id="SADY01000001">
    <property type="protein sequence ID" value="TQR46551.1"/>
    <property type="molecule type" value="Genomic_DNA"/>
</dbReference>
<dbReference type="SMART" id="SM00827">
    <property type="entry name" value="PKS_AT"/>
    <property type="match status" value="1"/>
</dbReference>
<dbReference type="InterPro" id="IPR016035">
    <property type="entry name" value="Acyl_Trfase/lysoPLipase"/>
</dbReference>
<dbReference type="InterPro" id="IPR050858">
    <property type="entry name" value="Mal-CoA-ACP_Trans/PKS_FabD"/>
</dbReference>
<evidence type="ECO:0000256" key="2">
    <source>
        <dbReference type="ARBA" id="ARBA00022679"/>
    </source>
</evidence>
<organism evidence="6 7">
    <name type="scientific">Paenibacillus popilliae</name>
    <name type="common">Bacillus popilliae</name>
    <dbReference type="NCBI Taxonomy" id="78057"/>
    <lineage>
        <taxon>Bacteria</taxon>
        <taxon>Bacillati</taxon>
        <taxon>Bacillota</taxon>
        <taxon>Bacilli</taxon>
        <taxon>Bacillales</taxon>
        <taxon>Paenibacillaceae</taxon>
        <taxon>Paenibacillus</taxon>
    </lineage>
</organism>
<sequence>MRVVMNKLTDNKRAFLFQGVGADYRELLGMLEEGQLHALKEYCYTVNKEIGIDLLGYLFHSQHIECDRMFYDWITIYTCDYLVYQQYVDSGIKPAIMAGYSMGLITAMACGKSISFADGLRMLQTIYEYPKGFAIPCSMGVIVGKTYNEVHDLIARGTSEHDVYMASENNDTCLVVSGIKASVDRVLRLAEQEGAIKASTINAPYAFHSPYAAEGIDRFVHLVEEISICDGDIPILSVFSQTAIQSASDLKNELIKNMSNPMNWNASILSLGQWGIESFVEVSLEDSLTKISRLINLDAEFLTYKKFMRLKMPSK</sequence>
<dbReference type="SUPFAM" id="SSF52151">
    <property type="entry name" value="FabD/lysophospholipase-like"/>
    <property type="match status" value="1"/>
</dbReference>
<protein>
    <recommendedName>
        <fullName evidence="1">[acyl-carrier-protein] S-malonyltransferase</fullName>
        <ecNumber evidence="1">2.3.1.39</ecNumber>
    </recommendedName>
</protein>
<keyword evidence="3" id="KW-0012">Acyltransferase</keyword>
<dbReference type="PANTHER" id="PTHR42681:SF1">
    <property type="entry name" value="MALONYL-COA-ACYL CARRIER PROTEIN TRANSACYLASE, MITOCHONDRIAL"/>
    <property type="match status" value="1"/>
</dbReference>
<comment type="catalytic activity">
    <reaction evidence="4">
        <text>holo-[ACP] + malonyl-CoA = malonyl-[ACP] + CoA</text>
        <dbReference type="Rhea" id="RHEA:41792"/>
        <dbReference type="Rhea" id="RHEA-COMP:9623"/>
        <dbReference type="Rhea" id="RHEA-COMP:9685"/>
        <dbReference type="ChEBI" id="CHEBI:57287"/>
        <dbReference type="ChEBI" id="CHEBI:57384"/>
        <dbReference type="ChEBI" id="CHEBI:64479"/>
        <dbReference type="ChEBI" id="CHEBI:78449"/>
        <dbReference type="EC" id="2.3.1.39"/>
    </reaction>
</comment>
<evidence type="ECO:0000256" key="1">
    <source>
        <dbReference type="ARBA" id="ARBA00013258"/>
    </source>
</evidence>
<reference evidence="6 7" key="1">
    <citation type="submission" date="2018-03" db="EMBL/GenBank/DDBJ databases">
        <title>Aerobic endospore-forming bacteria genome sequencing and assembly.</title>
        <authorList>
            <person name="Cavalcante D.A."/>
            <person name="Driks A."/>
            <person name="Putonti C."/>
            <person name="De-Souza M.T."/>
        </authorList>
    </citation>
    <scope>NUCLEOTIDE SEQUENCE [LARGE SCALE GENOMIC DNA]</scope>
    <source>
        <strain evidence="6 7">SDF0028</strain>
    </source>
</reference>
<evidence type="ECO:0000313" key="6">
    <source>
        <dbReference type="EMBL" id="TQR46551.1"/>
    </source>
</evidence>
<keyword evidence="7" id="KW-1185">Reference proteome</keyword>